<dbReference type="EMBL" id="AZSI01000013">
    <property type="protein sequence ID" value="KEY63206.1"/>
    <property type="molecule type" value="Genomic_DNA"/>
</dbReference>
<organism evidence="1 2">
    <name type="scientific">Lactococcus cremoris subsp. cremoris GE214</name>
    <dbReference type="NCBI Taxonomy" id="1415168"/>
    <lineage>
        <taxon>Bacteria</taxon>
        <taxon>Bacillati</taxon>
        <taxon>Bacillota</taxon>
        <taxon>Bacilli</taxon>
        <taxon>Lactobacillales</taxon>
        <taxon>Streptococcaceae</taxon>
        <taxon>Lactococcus</taxon>
        <taxon>Lactococcus cremoris subsp. cremoris</taxon>
    </lineage>
</organism>
<evidence type="ECO:0008006" key="3">
    <source>
        <dbReference type="Google" id="ProtNLM"/>
    </source>
</evidence>
<reference evidence="1 2" key="1">
    <citation type="submission" date="2014-06" db="EMBL/GenBank/DDBJ databases">
        <title>Draft genome sequence of the putrescine producing strain Lactococcus lactis subsp cremoris GE214.</title>
        <authorList>
            <person name="Ladero V."/>
            <person name="Linares D.M."/>
            <person name="del Rio B."/>
            <person name="Mayo B."/>
            <person name="Martin M.C."/>
            <person name="Fernandez M."/>
            <person name="Alvarez M.A."/>
        </authorList>
    </citation>
    <scope>NUCLEOTIDE SEQUENCE [LARGE SCALE GENOMIC DNA]</scope>
    <source>
        <strain evidence="1 2">GE214</strain>
    </source>
</reference>
<dbReference type="PATRIC" id="fig|1415168.3.peg.705"/>
<evidence type="ECO:0000313" key="2">
    <source>
        <dbReference type="Proteomes" id="UP000028401"/>
    </source>
</evidence>
<sequence length="146" mass="16377">MIDMALKLIGNLLGLGSIVKIETDNNSGLYVVLARGAMREGEDEAVPRYLVGPHPFGEAPDQETFPLIDSEIEEVVFEGYTDEADEEFLKDLLYQMENGRRPSKVASQFKEALTEIPEAEESDEEVSEEMTMGKIDPFYKLRSLAQ</sequence>
<dbReference type="InterPro" id="IPR025233">
    <property type="entry name" value="DUF4176"/>
</dbReference>
<evidence type="ECO:0000313" key="1">
    <source>
        <dbReference type="EMBL" id="KEY63206.1"/>
    </source>
</evidence>
<gene>
    <name evidence="1" type="ORF">U725_00666</name>
</gene>
<dbReference type="Proteomes" id="UP000028401">
    <property type="component" value="Unassembled WGS sequence"/>
</dbReference>
<proteinExistence type="predicted"/>
<protein>
    <recommendedName>
        <fullName evidence="3">DUF4176 domain-containing protein</fullName>
    </recommendedName>
</protein>
<comment type="caution">
    <text evidence="1">The sequence shown here is derived from an EMBL/GenBank/DDBJ whole genome shotgun (WGS) entry which is preliminary data.</text>
</comment>
<dbReference type="Pfam" id="PF13780">
    <property type="entry name" value="DUF4176"/>
    <property type="match status" value="1"/>
</dbReference>
<name>A0A084AD27_LACLC</name>
<accession>A0A084AD27</accession>
<dbReference type="AlphaFoldDB" id="A0A084AD27"/>